<protein>
    <submittedName>
        <fullName evidence="2">BamA/TamA family outer membrane protein</fullName>
    </submittedName>
</protein>
<gene>
    <name evidence="2" type="ORF">Strain138_000140</name>
    <name evidence="3" type="ORF">Strain318_000140</name>
</gene>
<feature type="signal peptide" evidence="1">
    <location>
        <begin position="1"/>
        <end position="23"/>
    </location>
</feature>
<dbReference type="EMBL" id="CP130612">
    <property type="protein sequence ID" value="WKW10907.1"/>
    <property type="molecule type" value="Genomic_DNA"/>
</dbReference>
<evidence type="ECO:0000256" key="1">
    <source>
        <dbReference type="SAM" id="SignalP"/>
    </source>
</evidence>
<organism evidence="2">
    <name type="scientific">Pseudogemmatithrix spongiicola</name>
    <dbReference type="NCBI Taxonomy" id="3062599"/>
    <lineage>
        <taxon>Bacteria</taxon>
        <taxon>Pseudomonadati</taxon>
        <taxon>Gemmatimonadota</taxon>
        <taxon>Gemmatimonadia</taxon>
        <taxon>Gemmatimonadales</taxon>
        <taxon>Gemmatimonadaceae</taxon>
        <taxon>Pseudogemmatithrix</taxon>
    </lineage>
</organism>
<sequence length="367" mass="40646">MRRLLLGAVRLLCALGMALPLAAQEKKAAVLPFIGSAPETGLQLGVAYLRTWQPEDTLGTRPSSRMGNIVFTQKDQFRAFIESDKWTAGNAKRRQWGAIVALYPLPFYGYSVDAQGPRQTIDNRSAEFWVTASRKGRTAVWNSLGARLVLNTTPEQDLGWCTGGDSTFVVDCAPAPAIRHTTLLVTAARTRDTRDFLFAPTTGRFIDLSLTGMSTRERDRPDSDLYFRFRADARGYRTRGRHTIAVQGLLINADPYAPLDQQVVMGSNTMLRGYEMGRLRADFLLGAQAEWRYATPLLRERLGFALFGGGAQLDSEFDFDEGGTFFPSVGGGIRFRLDARTRSAVRIDFGVGRKGNSGLYVAFNEAF</sequence>
<name>A0AA49JS40_9BACT</name>
<feature type="chain" id="PRO_5041212468" evidence="1">
    <location>
        <begin position="24"/>
        <end position="367"/>
    </location>
</feature>
<evidence type="ECO:0000313" key="4">
    <source>
        <dbReference type="Proteomes" id="UP001229955"/>
    </source>
</evidence>
<accession>A0AA49JXH0</accession>
<dbReference type="KEGG" id="pspc:Strain318_000140"/>
<dbReference type="EMBL" id="CP130613">
    <property type="protein sequence ID" value="WKW13816.1"/>
    <property type="molecule type" value="Genomic_DNA"/>
</dbReference>
<dbReference type="Gene3D" id="2.40.160.50">
    <property type="entry name" value="membrane protein fhac: a member of the omp85/tpsb transporter family"/>
    <property type="match status" value="1"/>
</dbReference>
<evidence type="ECO:0000313" key="3">
    <source>
        <dbReference type="EMBL" id="WKW13816.1"/>
    </source>
</evidence>
<evidence type="ECO:0000313" key="2">
    <source>
        <dbReference type="EMBL" id="WKW10907.1"/>
    </source>
</evidence>
<accession>A0AA49JS40</accession>
<dbReference type="AlphaFoldDB" id="A0AA49JS40"/>
<keyword evidence="1" id="KW-0732">Signal</keyword>
<dbReference type="RefSeq" id="WP_367886617.1">
    <property type="nucleotide sequence ID" value="NZ_CP130612.1"/>
</dbReference>
<reference evidence="2" key="1">
    <citation type="submission" date="2023-07" db="EMBL/GenBank/DDBJ databases">
        <authorList>
            <person name="Haufschild T."/>
            <person name="Kallscheuer N."/>
            <person name="Hammer J."/>
            <person name="Kohn T."/>
            <person name="Kabuu M."/>
            <person name="Jogler M."/>
            <person name="Wohfarth N."/>
            <person name="Heuer A."/>
            <person name="Rohde M."/>
            <person name="van Teeseling M.C.F."/>
            <person name="Jogler C."/>
        </authorList>
    </citation>
    <scope>NUCLEOTIDE SEQUENCE</scope>
    <source>
        <strain evidence="2">Strain 138</strain>
        <strain evidence="3">Strain 318</strain>
    </source>
</reference>
<proteinExistence type="predicted"/>
<keyword evidence="4" id="KW-1185">Reference proteome</keyword>
<dbReference type="Proteomes" id="UP001229955">
    <property type="component" value="Chromosome"/>
</dbReference>